<comment type="caution">
    <text evidence="10">The sequence shown here is derived from an EMBL/GenBank/DDBJ whole genome shotgun (WGS) entry which is preliminary data.</text>
</comment>
<evidence type="ECO:0000256" key="6">
    <source>
        <dbReference type="ARBA" id="ARBA00064394"/>
    </source>
</evidence>
<dbReference type="SMART" id="SM00902">
    <property type="entry name" value="Fe_hyd_SSU"/>
    <property type="match status" value="1"/>
</dbReference>
<evidence type="ECO:0000256" key="4">
    <source>
        <dbReference type="ARBA" id="ARBA00023242"/>
    </source>
</evidence>
<dbReference type="Gene3D" id="3.40.50.1780">
    <property type="match status" value="1"/>
</dbReference>
<comment type="subunit">
    <text evidence="6">Interacts with LMNA and binds to the farnesylated C-terminal domain.</text>
</comment>
<protein>
    <recommendedName>
        <fullName evidence="5">Nuclear prelamin A recognition factor</fullName>
    </recommendedName>
    <alternativeName>
        <fullName evidence="7">Iron-only hydrogenase-like protein 2</fullName>
    </alternativeName>
</protein>
<dbReference type="Proteomes" id="UP001623348">
    <property type="component" value="Unassembled WGS sequence"/>
</dbReference>
<sequence>MKCENCTKKECSKKQKNDDTQSTSVDALSSNDGFEEKDEFHTLANAKILLSDCLACDNCMTSEEGARVFQQNQKELFRILNLNKKCDTSKHKVLAVSICPQSLPYFAAKFSISVNDAAKRLCGFLKSLGVHYVFDTTIAADFSILESQREFVQRYQRRNQEEHALPMFASACPGWIRYAERVLTNLVTSHICTAKSPQQIMGSLVKGYFARQQNLSPDKIFHVIVAPCYDKKLEALREDFYTALYNSQEVDCVLTSGEIVQIMEQKNVSMKDVTEVAVDSLFDEIKEGDVVRHDGKRSDGYLEHIFKHAAKELFGMDIKEITYKALKNKDFQEVTLEKDGETVLRFAAAYGFRNIQNMVLKLKKGKFLYHFVEVLACPGGCLNGKGQAQTEDGKPDKALLNQMEEVYAAIPVRLPETNMHVQKLYQDWLEGMDSKKVQETLHTKYSAVNQTASNLDIKWLTMSVPAKRCGRPPVLSFLEKKKRKQSLDRRRGKTRIYVGNHIDRWLTLKEKLDFRNDAEVAGFLLDLYDSCDPLSKAPICSLPEGVGRIALKEERALSGSTSLIAADGTYDNDDQLSKESACSELGDVKIVTVKEEREMQRDCLSTETDDTAVLNEATTPSVGC</sequence>
<dbReference type="InterPro" id="IPR004108">
    <property type="entry name" value="Fe_hydrogenase_lsu_C"/>
</dbReference>
<evidence type="ECO:0000259" key="9">
    <source>
        <dbReference type="SMART" id="SM00902"/>
    </source>
</evidence>
<comment type="subcellular location">
    <subcellularLocation>
        <location evidence="1">Nucleus</location>
    </subcellularLocation>
</comment>
<feature type="domain" description="Iron hydrogenase small subunit" evidence="9">
    <location>
        <begin position="393"/>
        <end position="449"/>
    </location>
</feature>
<evidence type="ECO:0000256" key="1">
    <source>
        <dbReference type="ARBA" id="ARBA00004123"/>
    </source>
</evidence>
<keyword evidence="3" id="KW-0597">Phosphoprotein</keyword>
<evidence type="ECO:0000256" key="7">
    <source>
        <dbReference type="ARBA" id="ARBA00082768"/>
    </source>
</evidence>
<evidence type="ECO:0000313" key="10">
    <source>
        <dbReference type="EMBL" id="GAB0197805.1"/>
    </source>
</evidence>
<organism evidence="10 11">
    <name type="scientific">Grus japonensis</name>
    <name type="common">Japanese crane</name>
    <name type="synonym">Red-crowned crane</name>
    <dbReference type="NCBI Taxonomy" id="30415"/>
    <lineage>
        <taxon>Eukaryota</taxon>
        <taxon>Metazoa</taxon>
        <taxon>Chordata</taxon>
        <taxon>Craniata</taxon>
        <taxon>Vertebrata</taxon>
        <taxon>Euteleostomi</taxon>
        <taxon>Archelosauria</taxon>
        <taxon>Archosauria</taxon>
        <taxon>Dinosauria</taxon>
        <taxon>Saurischia</taxon>
        <taxon>Theropoda</taxon>
        <taxon>Coelurosauria</taxon>
        <taxon>Aves</taxon>
        <taxon>Neognathae</taxon>
        <taxon>Neoaves</taxon>
        <taxon>Gruiformes</taxon>
        <taxon>Gruidae</taxon>
        <taxon>Grus</taxon>
    </lineage>
</organism>
<feature type="region of interest" description="Disordered" evidence="8">
    <location>
        <begin position="1"/>
        <end position="30"/>
    </location>
</feature>
<dbReference type="EMBL" id="BAAFJT010000018">
    <property type="protein sequence ID" value="GAB0197805.1"/>
    <property type="molecule type" value="Genomic_DNA"/>
</dbReference>
<dbReference type="Pfam" id="PF02256">
    <property type="entry name" value="Fe_hyd_SSU"/>
    <property type="match status" value="1"/>
</dbReference>
<dbReference type="GO" id="GO:0005634">
    <property type="term" value="C:nucleus"/>
    <property type="evidence" value="ECO:0007669"/>
    <property type="project" value="UniProtKB-SubCell"/>
</dbReference>
<evidence type="ECO:0000256" key="8">
    <source>
        <dbReference type="SAM" id="MobiDB-lite"/>
    </source>
</evidence>
<name>A0ABC9XL92_GRUJA</name>
<dbReference type="Pfam" id="PF02906">
    <property type="entry name" value="Fe_hyd_lg_C"/>
    <property type="match status" value="1"/>
</dbReference>
<dbReference type="InterPro" id="IPR050340">
    <property type="entry name" value="Cytosolic_Fe-S_CAF"/>
</dbReference>
<reference evidence="10 11" key="1">
    <citation type="submission" date="2024-06" db="EMBL/GenBank/DDBJ databases">
        <title>The draft genome of Grus japonensis, version 3.</title>
        <authorList>
            <person name="Nabeshima K."/>
            <person name="Suzuki S."/>
            <person name="Onuma M."/>
        </authorList>
    </citation>
    <scope>NUCLEOTIDE SEQUENCE [LARGE SCALE GENOMIC DNA]</scope>
    <source>
        <strain evidence="10 11">451A</strain>
    </source>
</reference>
<evidence type="ECO:0000256" key="2">
    <source>
        <dbReference type="ARBA" id="ARBA00006596"/>
    </source>
</evidence>
<dbReference type="InterPro" id="IPR009016">
    <property type="entry name" value="Fe_hydrogenase"/>
</dbReference>
<evidence type="ECO:0000313" key="11">
    <source>
        <dbReference type="Proteomes" id="UP001623348"/>
    </source>
</evidence>
<keyword evidence="4" id="KW-0539">Nucleus</keyword>
<dbReference type="AlphaFoldDB" id="A0ABC9XL92"/>
<dbReference type="PANTHER" id="PTHR11615">
    <property type="entry name" value="NITRATE, FORMATE, IRON DEHYDROGENASE"/>
    <property type="match status" value="1"/>
</dbReference>
<gene>
    <name evidence="10" type="ORF">GRJ2_002245900</name>
</gene>
<dbReference type="InterPro" id="IPR003149">
    <property type="entry name" value="Fe_hydrogenase_ssu"/>
</dbReference>
<feature type="compositionally biased region" description="Polar residues" evidence="8">
    <location>
        <begin position="20"/>
        <end position="30"/>
    </location>
</feature>
<dbReference type="SUPFAM" id="SSF53920">
    <property type="entry name" value="Fe-only hydrogenase"/>
    <property type="match status" value="1"/>
</dbReference>
<dbReference type="Gene3D" id="3.40.950.10">
    <property type="entry name" value="Fe-only Hydrogenase (Larger Subunit), Chain L, domain 3"/>
    <property type="match status" value="1"/>
</dbReference>
<comment type="similarity">
    <text evidence="2">Belongs to the NARF family.</text>
</comment>
<proteinExistence type="inferred from homology"/>
<evidence type="ECO:0000256" key="5">
    <source>
        <dbReference type="ARBA" id="ARBA00041023"/>
    </source>
</evidence>
<keyword evidence="11" id="KW-1185">Reference proteome</keyword>
<dbReference type="FunFam" id="3.40.50.1780:FF:000019">
    <property type="entry name" value="Cytosolic Fe-S cluster assembly factor NAR1"/>
    <property type="match status" value="1"/>
</dbReference>
<accession>A0ABC9XL92</accession>
<evidence type="ECO:0000256" key="3">
    <source>
        <dbReference type="ARBA" id="ARBA00022553"/>
    </source>
</evidence>
<feature type="compositionally biased region" description="Basic and acidic residues" evidence="8">
    <location>
        <begin position="1"/>
        <end position="19"/>
    </location>
</feature>